<dbReference type="AlphaFoldDB" id="A0A2A7UTP3"/>
<feature type="domain" description="ABC transporter" evidence="3">
    <location>
        <begin position="95"/>
        <end position="220"/>
    </location>
</feature>
<dbReference type="Gene3D" id="3.40.50.300">
    <property type="entry name" value="P-loop containing nucleotide triphosphate hydrolases"/>
    <property type="match status" value="1"/>
</dbReference>
<dbReference type="PANTHER" id="PTHR43158:SF2">
    <property type="entry name" value="SKFA PEPTIDE EXPORT ATP-BINDING PROTEIN SKFE"/>
    <property type="match status" value="1"/>
</dbReference>
<accession>A0A2A7UTP3</accession>
<dbReference type="Pfam" id="PF00005">
    <property type="entry name" value="ABC_tran"/>
    <property type="match status" value="1"/>
</dbReference>
<evidence type="ECO:0000256" key="1">
    <source>
        <dbReference type="ARBA" id="ARBA00022741"/>
    </source>
</evidence>
<dbReference type="EMBL" id="PDEA01000001">
    <property type="protein sequence ID" value="PEH88648.1"/>
    <property type="molecule type" value="Genomic_DNA"/>
</dbReference>
<dbReference type="InterPro" id="IPR003439">
    <property type="entry name" value="ABC_transporter-like_ATP-bd"/>
</dbReference>
<dbReference type="OrthoDB" id="8772152at2"/>
<protein>
    <recommendedName>
        <fullName evidence="3">ABC transporter domain-containing protein</fullName>
    </recommendedName>
</protein>
<evidence type="ECO:0000256" key="2">
    <source>
        <dbReference type="ARBA" id="ARBA00022840"/>
    </source>
</evidence>
<dbReference type="PANTHER" id="PTHR43158">
    <property type="entry name" value="SKFA PEPTIDE EXPORT ATP-BINDING PROTEIN SKFE"/>
    <property type="match status" value="1"/>
</dbReference>
<dbReference type="GO" id="GO:0016887">
    <property type="term" value="F:ATP hydrolysis activity"/>
    <property type="evidence" value="ECO:0007669"/>
    <property type="project" value="InterPro"/>
</dbReference>
<dbReference type="Proteomes" id="UP000220246">
    <property type="component" value="Unassembled WGS sequence"/>
</dbReference>
<organism evidence="4 5">
    <name type="scientific">Comamonas terrigena</name>
    <dbReference type="NCBI Taxonomy" id="32013"/>
    <lineage>
        <taxon>Bacteria</taxon>
        <taxon>Pseudomonadati</taxon>
        <taxon>Pseudomonadota</taxon>
        <taxon>Betaproteobacteria</taxon>
        <taxon>Burkholderiales</taxon>
        <taxon>Comamonadaceae</taxon>
        <taxon>Comamonas</taxon>
    </lineage>
</organism>
<evidence type="ECO:0000313" key="5">
    <source>
        <dbReference type="Proteomes" id="UP000220246"/>
    </source>
</evidence>
<name>A0A2A7UTP3_COMTR</name>
<dbReference type="InterPro" id="IPR027417">
    <property type="entry name" value="P-loop_NTPase"/>
</dbReference>
<dbReference type="SUPFAM" id="SSF52540">
    <property type="entry name" value="P-loop containing nucleoside triphosphate hydrolases"/>
    <property type="match status" value="1"/>
</dbReference>
<dbReference type="STRING" id="1219032.GCA_001515545_02884"/>
<dbReference type="GO" id="GO:0005524">
    <property type="term" value="F:ATP binding"/>
    <property type="evidence" value="ECO:0007669"/>
    <property type="project" value="UniProtKB-KW"/>
</dbReference>
<sequence>MVFGGGGDGCYCGAGCCLFSRMCRCPGAVPAPQHFQADPVVGCGGSRFFCLCCSSMTSPPDFARFRQLQVQALQLGHGAWQLCREWSHAWKPGLHLLRGGDGAGKSSLLRALAGAQPPRTGTVGWSDRALMPGDVFWVDPRFPEQQGATTGTPLQWAAQQARAYPRWNAAQWQAHIAQWQLQADVAKPWHALSTGTARKLWMAAALSSGADLVLIDEPVAGLDRPSIAYLRQALAQRAQGAQWVLVAHFDDLQGLPWDSVLDLEDLPQ</sequence>
<keyword evidence="1" id="KW-0547">Nucleotide-binding</keyword>
<keyword evidence="2" id="KW-0067">ATP-binding</keyword>
<evidence type="ECO:0000259" key="3">
    <source>
        <dbReference type="Pfam" id="PF00005"/>
    </source>
</evidence>
<gene>
    <name evidence="4" type="ORF">CRM82_08580</name>
</gene>
<proteinExistence type="predicted"/>
<reference evidence="5" key="1">
    <citation type="submission" date="2017-09" db="EMBL/GenBank/DDBJ databases">
        <title>FDA dAtabase for Regulatory Grade micrObial Sequences (FDA-ARGOS): Supporting development and validation of Infectious Disease Dx tests.</title>
        <authorList>
            <person name="Minogue T."/>
            <person name="Wolcott M."/>
            <person name="Wasieloski L."/>
            <person name="Aguilar W."/>
            <person name="Moore D."/>
            <person name="Tallon L."/>
            <person name="Sadzewicz L."/>
            <person name="Ott S."/>
            <person name="Zhao X."/>
            <person name="Nagaraj S."/>
            <person name="Vavikolanu K."/>
            <person name="Aluvathingal J."/>
            <person name="Nadendla S."/>
            <person name="Sichtig H."/>
        </authorList>
    </citation>
    <scope>NUCLEOTIDE SEQUENCE [LARGE SCALE GENOMIC DNA]</scope>
    <source>
        <strain evidence="5">FDAARGOS_394</strain>
    </source>
</reference>
<evidence type="ECO:0000313" key="4">
    <source>
        <dbReference type="EMBL" id="PEH88648.1"/>
    </source>
</evidence>
<comment type="caution">
    <text evidence="4">The sequence shown here is derived from an EMBL/GenBank/DDBJ whole genome shotgun (WGS) entry which is preliminary data.</text>
</comment>
<keyword evidence="5" id="KW-1185">Reference proteome</keyword>